<dbReference type="Gene3D" id="3.30.530.20">
    <property type="match status" value="1"/>
</dbReference>
<evidence type="ECO:0000259" key="2">
    <source>
        <dbReference type="Pfam" id="PF08327"/>
    </source>
</evidence>
<evidence type="ECO:0000313" key="3">
    <source>
        <dbReference type="EMBL" id="GAA4100635.1"/>
    </source>
</evidence>
<dbReference type="RefSeq" id="WP_345105339.1">
    <property type="nucleotide sequence ID" value="NZ_BAABCV010000009.1"/>
</dbReference>
<dbReference type="SUPFAM" id="SSF55961">
    <property type="entry name" value="Bet v1-like"/>
    <property type="match status" value="1"/>
</dbReference>
<dbReference type="EMBL" id="BAABCV010000009">
    <property type="protein sequence ID" value="GAA4100635.1"/>
    <property type="molecule type" value="Genomic_DNA"/>
</dbReference>
<sequence length="155" mass="17891">MELKTKVHAGDGTHDITIKREFDLPVDLLFKACTEAEFIEQWMNTKVIRFEGKKHGSYQFETSNAQGQVVLQMGGVIHDLVTNQKIIRTFEMANTPFGVQLEVYEFESLTESTSRLNAHIIYESVAQRDQLLQMPFRQGLNMAHNRLEEIISKFK</sequence>
<keyword evidence="4" id="KW-1185">Reference proteome</keyword>
<comment type="similarity">
    <text evidence="1">Belongs to the AHA1 family.</text>
</comment>
<dbReference type="Proteomes" id="UP001500841">
    <property type="component" value="Unassembled WGS sequence"/>
</dbReference>
<reference evidence="4" key="1">
    <citation type="journal article" date="2019" name="Int. J. Syst. Evol. Microbiol.">
        <title>The Global Catalogue of Microorganisms (GCM) 10K type strain sequencing project: providing services to taxonomists for standard genome sequencing and annotation.</title>
        <authorList>
            <consortium name="The Broad Institute Genomics Platform"/>
            <consortium name="The Broad Institute Genome Sequencing Center for Infectious Disease"/>
            <person name="Wu L."/>
            <person name="Ma J."/>
        </authorList>
    </citation>
    <scope>NUCLEOTIDE SEQUENCE [LARGE SCALE GENOMIC DNA]</scope>
    <source>
        <strain evidence="4">JCM 17085</strain>
    </source>
</reference>
<feature type="domain" description="Activator of Hsp90 ATPase homologue 1/2-like C-terminal" evidence="2">
    <location>
        <begin position="23"/>
        <end position="151"/>
    </location>
</feature>
<dbReference type="Pfam" id="PF08327">
    <property type="entry name" value="AHSA1"/>
    <property type="match status" value="1"/>
</dbReference>
<comment type="caution">
    <text evidence="3">The sequence shown here is derived from an EMBL/GenBank/DDBJ whole genome shotgun (WGS) entry which is preliminary data.</text>
</comment>
<dbReference type="InterPro" id="IPR023393">
    <property type="entry name" value="START-like_dom_sf"/>
</dbReference>
<gene>
    <name evidence="3" type="ORF">GCM10022392_26560</name>
</gene>
<evidence type="ECO:0000256" key="1">
    <source>
        <dbReference type="ARBA" id="ARBA00006817"/>
    </source>
</evidence>
<organism evidence="3 4">
    <name type="scientific">Mucilaginibacter panaciglaebae</name>
    <dbReference type="NCBI Taxonomy" id="502331"/>
    <lineage>
        <taxon>Bacteria</taxon>
        <taxon>Pseudomonadati</taxon>
        <taxon>Bacteroidota</taxon>
        <taxon>Sphingobacteriia</taxon>
        <taxon>Sphingobacteriales</taxon>
        <taxon>Sphingobacteriaceae</taxon>
        <taxon>Mucilaginibacter</taxon>
    </lineage>
</organism>
<protein>
    <recommendedName>
        <fullName evidence="2">Activator of Hsp90 ATPase homologue 1/2-like C-terminal domain-containing protein</fullName>
    </recommendedName>
</protein>
<accession>A0ABP7WZ84</accession>
<evidence type="ECO:0000313" key="4">
    <source>
        <dbReference type="Proteomes" id="UP001500841"/>
    </source>
</evidence>
<name>A0ABP7WZ84_9SPHI</name>
<dbReference type="InterPro" id="IPR013538">
    <property type="entry name" value="ASHA1/2-like_C"/>
</dbReference>
<proteinExistence type="inferred from homology"/>